<name>A0ABT3CBB3_9MYCO</name>
<protein>
    <submittedName>
        <fullName evidence="2">DUF402 domain-containing protein</fullName>
    </submittedName>
</protein>
<feature type="domain" description="DUF402" evidence="1">
    <location>
        <begin position="22"/>
        <end position="150"/>
    </location>
</feature>
<dbReference type="PIRSF" id="PIRSF012622">
    <property type="entry name" value="UCP012622"/>
    <property type="match status" value="1"/>
</dbReference>
<dbReference type="RefSeq" id="WP_264067904.1">
    <property type="nucleotide sequence ID" value="NZ_JACKTY010000028.1"/>
</dbReference>
<evidence type="ECO:0000259" key="1">
    <source>
        <dbReference type="Pfam" id="PF04167"/>
    </source>
</evidence>
<organism evidence="2 3">
    <name type="scientific">Mycolicibacterium komossense</name>
    <dbReference type="NCBI Taxonomy" id="1779"/>
    <lineage>
        <taxon>Bacteria</taxon>
        <taxon>Bacillati</taxon>
        <taxon>Actinomycetota</taxon>
        <taxon>Actinomycetes</taxon>
        <taxon>Mycobacteriales</taxon>
        <taxon>Mycobacteriaceae</taxon>
        <taxon>Mycolicibacterium</taxon>
    </lineage>
</organism>
<keyword evidence="3" id="KW-1185">Reference proteome</keyword>
<sequence length="166" mass="19035">MHPPKHETFDVAAYTNTDPKGIVRAVDVYTQRPWGLYMARPTPGRAQFHYLESWLLPTLGLRANIFHWNPGHERDQDFYLDIAEITVTGQLWHTVDQYLDLVVYSGRRTELVDVDELLEAHQMGLISAETAERAIATATAAVDGLARHEYDLVSWLRSNAMDLSWR</sequence>
<evidence type="ECO:0000313" key="3">
    <source>
        <dbReference type="Proteomes" id="UP001526201"/>
    </source>
</evidence>
<dbReference type="Gene3D" id="2.40.380.10">
    <property type="entry name" value="FomD-like"/>
    <property type="match status" value="1"/>
</dbReference>
<gene>
    <name evidence="2" type="ORF">H7J73_11660</name>
</gene>
<dbReference type="InterPro" id="IPR007295">
    <property type="entry name" value="DUF402"/>
</dbReference>
<evidence type="ECO:0000313" key="2">
    <source>
        <dbReference type="EMBL" id="MCV7226683.1"/>
    </source>
</evidence>
<reference evidence="2 3" key="1">
    <citation type="journal article" date="2022" name="BMC Genomics">
        <title>Comparative genome analysis of mycobacteria focusing on tRNA and non-coding RNA.</title>
        <authorList>
            <person name="Behra P.R.K."/>
            <person name="Pettersson B.M.F."/>
            <person name="Ramesh M."/>
            <person name="Das S."/>
            <person name="Dasgupta S."/>
            <person name="Kirsebom L.A."/>
        </authorList>
    </citation>
    <scope>NUCLEOTIDE SEQUENCE [LARGE SCALE GENOMIC DNA]</scope>
    <source>
        <strain evidence="2 3">DSM 44078</strain>
    </source>
</reference>
<dbReference type="EMBL" id="JACKTY010000028">
    <property type="protein sequence ID" value="MCV7226683.1"/>
    <property type="molecule type" value="Genomic_DNA"/>
</dbReference>
<accession>A0ABT3CBB3</accession>
<dbReference type="InterPro" id="IPR014465">
    <property type="entry name" value="UCP012622"/>
</dbReference>
<proteinExistence type="predicted"/>
<dbReference type="SUPFAM" id="SSF159234">
    <property type="entry name" value="FomD-like"/>
    <property type="match status" value="1"/>
</dbReference>
<dbReference type="Proteomes" id="UP001526201">
    <property type="component" value="Unassembled WGS sequence"/>
</dbReference>
<dbReference type="InterPro" id="IPR035930">
    <property type="entry name" value="FomD-like_sf"/>
</dbReference>
<comment type="caution">
    <text evidence="2">The sequence shown here is derived from an EMBL/GenBank/DDBJ whole genome shotgun (WGS) entry which is preliminary data.</text>
</comment>
<dbReference type="Pfam" id="PF04167">
    <property type="entry name" value="DUF402"/>
    <property type="match status" value="1"/>
</dbReference>